<gene>
    <name evidence="4" type="ORF">SAMN04488542_11912</name>
</gene>
<evidence type="ECO:0000256" key="1">
    <source>
        <dbReference type="ARBA" id="ARBA00022795"/>
    </source>
</evidence>
<accession>A0A1G7PKN0</accession>
<dbReference type="SUPFAM" id="SSF140566">
    <property type="entry name" value="FlgN-like"/>
    <property type="match status" value="1"/>
</dbReference>
<keyword evidence="2" id="KW-0175">Coiled coil</keyword>
<proteinExistence type="predicted"/>
<feature type="coiled-coil region" evidence="2">
    <location>
        <begin position="94"/>
        <end position="124"/>
    </location>
</feature>
<dbReference type="Pfam" id="PF05130">
    <property type="entry name" value="FlgN"/>
    <property type="match status" value="1"/>
</dbReference>
<dbReference type="InterPro" id="IPR036679">
    <property type="entry name" value="FlgN-like_sf"/>
</dbReference>
<feature type="region of interest" description="Disordered" evidence="3">
    <location>
        <begin position="143"/>
        <end position="166"/>
    </location>
</feature>
<dbReference type="InterPro" id="IPR007809">
    <property type="entry name" value="FlgN-like"/>
</dbReference>
<dbReference type="GO" id="GO:0044780">
    <property type="term" value="P:bacterial-type flagellum assembly"/>
    <property type="evidence" value="ECO:0007669"/>
    <property type="project" value="InterPro"/>
</dbReference>
<evidence type="ECO:0000256" key="3">
    <source>
        <dbReference type="SAM" id="MobiDB-lite"/>
    </source>
</evidence>
<protein>
    <submittedName>
        <fullName evidence="4">FlgN protein</fullName>
    </submittedName>
</protein>
<dbReference type="EMBL" id="FNBG01000019">
    <property type="protein sequence ID" value="SDF86942.1"/>
    <property type="molecule type" value="Genomic_DNA"/>
</dbReference>
<keyword evidence="1" id="KW-1005">Bacterial flagellum biogenesis</keyword>
<reference evidence="4 5" key="1">
    <citation type="submission" date="2016-10" db="EMBL/GenBank/DDBJ databases">
        <authorList>
            <person name="de Groot N.N."/>
        </authorList>
    </citation>
    <scope>NUCLEOTIDE SEQUENCE [LARGE SCALE GENOMIC DNA]</scope>
    <source>
        <strain evidence="4 5">DSM 28129</strain>
    </source>
</reference>
<keyword evidence="5" id="KW-1185">Reference proteome</keyword>
<dbReference type="STRING" id="670482.SAMN04488542_11912"/>
<evidence type="ECO:0000313" key="5">
    <source>
        <dbReference type="Proteomes" id="UP000198972"/>
    </source>
</evidence>
<evidence type="ECO:0000256" key="2">
    <source>
        <dbReference type="SAM" id="Coils"/>
    </source>
</evidence>
<dbReference type="OrthoDB" id="2660802at2"/>
<dbReference type="RefSeq" id="WP_091232480.1">
    <property type="nucleotide sequence ID" value="NZ_FNBG01000019.1"/>
</dbReference>
<dbReference type="Gene3D" id="1.20.58.300">
    <property type="entry name" value="FlgN-like"/>
    <property type="match status" value="1"/>
</dbReference>
<dbReference type="Proteomes" id="UP000198972">
    <property type="component" value="Unassembled WGS sequence"/>
</dbReference>
<organism evidence="4 5">
    <name type="scientific">Fontibacillus panacisegetis</name>
    <dbReference type="NCBI Taxonomy" id="670482"/>
    <lineage>
        <taxon>Bacteria</taxon>
        <taxon>Bacillati</taxon>
        <taxon>Bacillota</taxon>
        <taxon>Bacilli</taxon>
        <taxon>Bacillales</taxon>
        <taxon>Paenibacillaceae</taxon>
        <taxon>Fontibacillus</taxon>
    </lineage>
</organism>
<evidence type="ECO:0000313" key="4">
    <source>
        <dbReference type="EMBL" id="SDF86942.1"/>
    </source>
</evidence>
<feature type="compositionally biased region" description="Basic and acidic residues" evidence="3">
    <location>
        <begin position="152"/>
        <end position="166"/>
    </location>
</feature>
<dbReference type="AlphaFoldDB" id="A0A1G7PKN0"/>
<sequence>MSVQGLIEALEQLSERYTALYDIAQDKKQAIISNDYDGLVKVLSGESKLLKIIEAEEQQLQDSAQVFLQSKGIKSRLELTITDILRLVFDPEEKQRLTASQRTLNEQLTKLKQANELNQDLIAQSLNFIDFSLNVMIGGMDEEATYSPPQSSERKSSARSNFDTRA</sequence>
<name>A0A1G7PKN0_9BACL</name>